<evidence type="ECO:0000256" key="5">
    <source>
        <dbReference type="ARBA" id="ARBA00022771"/>
    </source>
</evidence>
<feature type="domain" description="RING-type" evidence="11">
    <location>
        <begin position="9"/>
        <end position="48"/>
    </location>
</feature>
<comment type="catalytic activity">
    <reaction evidence="1">
        <text>S-ubiquitinyl-[E2 ubiquitin-conjugating enzyme]-L-cysteine + [acceptor protein]-L-lysine = [E2 ubiquitin-conjugating enzyme]-L-cysteine + N(6)-ubiquitinyl-[acceptor protein]-L-lysine.</text>
        <dbReference type="EC" id="2.3.2.27"/>
    </reaction>
</comment>
<evidence type="ECO:0000256" key="1">
    <source>
        <dbReference type="ARBA" id="ARBA00000900"/>
    </source>
</evidence>
<evidence type="ECO:0000256" key="9">
    <source>
        <dbReference type="PROSITE-ProRule" id="PRU00175"/>
    </source>
</evidence>
<evidence type="ECO:0000256" key="3">
    <source>
        <dbReference type="ARBA" id="ARBA00022679"/>
    </source>
</evidence>
<keyword evidence="8" id="KW-0804">Transcription</keyword>
<name>A0A8V0XXK7_CHICK</name>
<evidence type="ECO:0000256" key="2">
    <source>
        <dbReference type="ARBA" id="ARBA00012483"/>
    </source>
</evidence>
<dbReference type="GeneTree" id="ENSGT01070000254325"/>
<reference evidence="12" key="2">
    <citation type="submission" date="2025-08" db="UniProtKB">
        <authorList>
            <consortium name="Ensembl"/>
        </authorList>
    </citation>
    <scope>IDENTIFICATION</scope>
    <source>
        <strain evidence="12">broiler</strain>
    </source>
</reference>
<dbReference type="PANTHER" id="PTHR46077">
    <property type="entry name" value="E3 UBIQUITIN-PROTEIN LIGASE TOPORS"/>
    <property type="match status" value="1"/>
</dbReference>
<dbReference type="GO" id="GO:0008270">
    <property type="term" value="F:zinc ion binding"/>
    <property type="evidence" value="ECO:0007669"/>
    <property type="project" value="UniProtKB-KW"/>
</dbReference>
<evidence type="ECO:0000256" key="4">
    <source>
        <dbReference type="ARBA" id="ARBA00022723"/>
    </source>
</evidence>
<evidence type="ECO:0000256" key="8">
    <source>
        <dbReference type="ARBA" id="ARBA00023163"/>
    </source>
</evidence>
<accession>A0A8V0XXK7</accession>
<organism evidence="12 13">
    <name type="scientific">Gallus gallus</name>
    <name type="common">Chicken</name>
    <dbReference type="NCBI Taxonomy" id="9031"/>
    <lineage>
        <taxon>Eukaryota</taxon>
        <taxon>Metazoa</taxon>
        <taxon>Chordata</taxon>
        <taxon>Craniata</taxon>
        <taxon>Vertebrata</taxon>
        <taxon>Euteleostomi</taxon>
        <taxon>Archelosauria</taxon>
        <taxon>Archosauria</taxon>
        <taxon>Dinosauria</taxon>
        <taxon>Saurischia</taxon>
        <taxon>Theropoda</taxon>
        <taxon>Coelurosauria</taxon>
        <taxon>Aves</taxon>
        <taxon>Neognathae</taxon>
        <taxon>Galloanserae</taxon>
        <taxon>Galliformes</taxon>
        <taxon>Phasianidae</taxon>
        <taxon>Phasianinae</taxon>
        <taxon>Gallus</taxon>
    </lineage>
</organism>
<dbReference type="Pfam" id="PF13923">
    <property type="entry name" value="zf-C3HC4_2"/>
    <property type="match status" value="1"/>
</dbReference>
<evidence type="ECO:0000256" key="7">
    <source>
        <dbReference type="ARBA" id="ARBA00023015"/>
    </source>
</evidence>
<keyword evidence="13" id="KW-1185">Reference proteome</keyword>
<proteinExistence type="predicted"/>
<protein>
    <recommendedName>
        <fullName evidence="2">RING-type E3 ubiquitin transferase</fullName>
        <ecNumber evidence="2">2.3.2.27</ecNumber>
    </recommendedName>
</protein>
<dbReference type="Gene3D" id="3.30.40.10">
    <property type="entry name" value="Zinc/RING finger domain, C3HC4 (zinc finger)"/>
    <property type="match status" value="1"/>
</dbReference>
<dbReference type="InterPro" id="IPR001841">
    <property type="entry name" value="Znf_RING"/>
</dbReference>
<dbReference type="AlphaFoldDB" id="A0A8V0XXK7"/>
<evidence type="ECO:0000256" key="6">
    <source>
        <dbReference type="ARBA" id="ARBA00022833"/>
    </source>
</evidence>
<evidence type="ECO:0000256" key="10">
    <source>
        <dbReference type="SAM" id="MobiDB-lite"/>
    </source>
</evidence>
<dbReference type="PROSITE" id="PS00518">
    <property type="entry name" value="ZF_RING_1"/>
    <property type="match status" value="1"/>
</dbReference>
<dbReference type="InterPro" id="IPR017907">
    <property type="entry name" value="Znf_RING_CS"/>
</dbReference>
<dbReference type="Ensembl" id="ENSGALT00010014904.1">
    <property type="protein sequence ID" value="ENSGALP00010008773.1"/>
    <property type="gene ID" value="ENSGALG00010006257.1"/>
</dbReference>
<keyword evidence="6" id="KW-0862">Zinc</keyword>
<dbReference type="PANTHER" id="PTHR46077:SF1">
    <property type="entry name" value="TOP1 BINDING ARGININE_SERINE RICH PROTEIN, E3 UBIQUITIN LIGASE"/>
    <property type="match status" value="1"/>
</dbReference>
<dbReference type="SUPFAM" id="SSF57850">
    <property type="entry name" value="RING/U-box"/>
    <property type="match status" value="1"/>
</dbReference>
<evidence type="ECO:0000313" key="13">
    <source>
        <dbReference type="Proteomes" id="UP000000539"/>
    </source>
</evidence>
<dbReference type="Proteomes" id="UP000000539">
    <property type="component" value="Chromosome Z"/>
</dbReference>
<dbReference type="EC" id="2.3.2.27" evidence="2"/>
<keyword evidence="3" id="KW-0808">Transferase</keyword>
<dbReference type="GO" id="GO:0061630">
    <property type="term" value="F:ubiquitin protein ligase activity"/>
    <property type="evidence" value="ECO:0007669"/>
    <property type="project" value="UniProtKB-EC"/>
</dbReference>
<dbReference type="PROSITE" id="PS50089">
    <property type="entry name" value="ZF_RING_2"/>
    <property type="match status" value="1"/>
</dbReference>
<dbReference type="InterPro" id="IPR013083">
    <property type="entry name" value="Znf_RING/FYVE/PHD"/>
</dbReference>
<feature type="region of interest" description="Disordered" evidence="10">
    <location>
        <begin position="57"/>
        <end position="82"/>
    </location>
</feature>
<sequence length="82" mass="9535">MAAEEAWTCPICRDVRQDVAYAIPCHHMFCLGCIHRWARLRASCPLCRTAMRTIRVPVRGDNQPTGPTTQKRRERQRGNKRE</sequence>
<reference evidence="12" key="1">
    <citation type="submission" date="2020-11" db="EMBL/GenBank/DDBJ databases">
        <title>Gallus gallus (Chicken) genome, bGalGal1, GRCg7b, maternal haplotype autosomes + Z &amp; W.</title>
        <authorList>
            <person name="Warren W."/>
            <person name="Formenti G."/>
            <person name="Fedrigo O."/>
            <person name="Haase B."/>
            <person name="Mountcastle J."/>
            <person name="Balacco J."/>
            <person name="Tracey A."/>
            <person name="Schneider V."/>
            <person name="Okimoto R."/>
            <person name="Cheng H."/>
            <person name="Hawken R."/>
            <person name="Howe K."/>
            <person name="Jarvis E.D."/>
        </authorList>
    </citation>
    <scope>NUCLEOTIDE SEQUENCE [LARGE SCALE GENOMIC DNA]</scope>
    <source>
        <strain evidence="12">Broiler</strain>
    </source>
</reference>
<keyword evidence="5 9" id="KW-0863">Zinc-finger</keyword>
<reference evidence="12" key="3">
    <citation type="submission" date="2025-09" db="UniProtKB">
        <authorList>
            <consortium name="Ensembl"/>
        </authorList>
    </citation>
    <scope>IDENTIFICATION</scope>
    <source>
        <strain evidence="12">broiler</strain>
    </source>
</reference>
<keyword evidence="4" id="KW-0479">Metal-binding</keyword>
<evidence type="ECO:0000313" key="12">
    <source>
        <dbReference type="Ensembl" id="ENSGALP00010008773.1"/>
    </source>
</evidence>
<dbReference type="SMART" id="SM00184">
    <property type="entry name" value="RING"/>
    <property type="match status" value="1"/>
</dbReference>
<evidence type="ECO:0000259" key="11">
    <source>
        <dbReference type="PROSITE" id="PS50089"/>
    </source>
</evidence>
<keyword evidence="7" id="KW-0805">Transcription regulation</keyword>